<keyword evidence="2" id="KW-0479">Metal-binding</keyword>
<comment type="similarity">
    <text evidence="8">Belongs to the uracil-DNA glycosylase (UDG) superfamily. Type 5 (UDGb) family.</text>
</comment>
<dbReference type="SMART" id="SM00986">
    <property type="entry name" value="UDG"/>
    <property type="match status" value="1"/>
</dbReference>
<dbReference type="PANTHER" id="PTHR33693">
    <property type="entry name" value="TYPE-5 URACIL-DNA GLYCOSYLASE"/>
    <property type="match status" value="1"/>
</dbReference>
<keyword evidence="3" id="KW-0227">DNA damage</keyword>
<evidence type="ECO:0000256" key="2">
    <source>
        <dbReference type="ARBA" id="ARBA00022723"/>
    </source>
</evidence>
<reference evidence="11 12" key="1">
    <citation type="submission" date="2013-12" db="EMBL/GenBank/DDBJ databases">
        <authorList>
            <consortium name="DOE Joint Genome Institute"/>
            <person name="Muyzer G."/>
            <person name="Huntemann M."/>
            <person name="Han J."/>
            <person name="Chen A."/>
            <person name="Kyrpides N."/>
            <person name="Mavromatis K."/>
            <person name="Markowitz V."/>
            <person name="Palaniappan K."/>
            <person name="Ivanova N."/>
            <person name="Schaumberg A."/>
            <person name="Pati A."/>
            <person name="Liolios K."/>
            <person name="Nordberg H.P."/>
            <person name="Cantor M.N."/>
            <person name="Hua S.X."/>
            <person name="Woyke T."/>
        </authorList>
    </citation>
    <scope>NUCLEOTIDE SEQUENCE [LARGE SCALE GENOMIC DNA]</scope>
    <source>
        <strain evidence="11 12">ARh 1</strain>
    </source>
</reference>
<dbReference type="GO" id="GO:0033958">
    <property type="term" value="F:DNA-deoxyinosine glycosylase activity"/>
    <property type="evidence" value="ECO:0007669"/>
    <property type="project" value="InterPro"/>
</dbReference>
<dbReference type="OrthoDB" id="5290748at2"/>
<dbReference type="RefSeq" id="WP_006747707.1">
    <property type="nucleotide sequence ID" value="NZ_CP007029.1"/>
</dbReference>
<accession>W0DMH3</accession>
<evidence type="ECO:0000256" key="3">
    <source>
        <dbReference type="ARBA" id="ARBA00022763"/>
    </source>
</evidence>
<organism evidence="11 12">
    <name type="scientific">Thioalkalivibrio paradoxus ARh 1</name>
    <dbReference type="NCBI Taxonomy" id="713585"/>
    <lineage>
        <taxon>Bacteria</taxon>
        <taxon>Pseudomonadati</taxon>
        <taxon>Pseudomonadota</taxon>
        <taxon>Gammaproteobacteria</taxon>
        <taxon>Chromatiales</taxon>
        <taxon>Ectothiorhodospiraceae</taxon>
        <taxon>Thioalkalivibrio</taxon>
    </lineage>
</organism>
<dbReference type="CDD" id="cd10031">
    <property type="entry name" value="UDG-F5_TTUDGB_like"/>
    <property type="match status" value="1"/>
</dbReference>
<keyword evidence="4" id="KW-0378">Hydrolase</keyword>
<dbReference type="InterPro" id="IPR051536">
    <property type="entry name" value="UDG_Type-4/5"/>
</dbReference>
<keyword evidence="7" id="KW-0234">DNA repair</keyword>
<name>W0DMH3_9GAMM</name>
<evidence type="ECO:0000256" key="9">
    <source>
        <dbReference type="ARBA" id="ARBA00023887"/>
    </source>
</evidence>
<proteinExistence type="inferred from homology"/>
<dbReference type="InterPro" id="IPR005122">
    <property type="entry name" value="Uracil-DNA_glycosylase-like"/>
</dbReference>
<dbReference type="STRING" id="713585.THITH_07695"/>
<keyword evidence="1" id="KW-0004">4Fe-4S</keyword>
<keyword evidence="5" id="KW-0408">Iron</keyword>
<evidence type="ECO:0000313" key="12">
    <source>
        <dbReference type="Proteomes" id="UP000005289"/>
    </source>
</evidence>
<evidence type="ECO:0000256" key="4">
    <source>
        <dbReference type="ARBA" id="ARBA00022801"/>
    </source>
</evidence>
<evidence type="ECO:0000256" key="5">
    <source>
        <dbReference type="ARBA" id="ARBA00023004"/>
    </source>
</evidence>
<keyword evidence="12" id="KW-1185">Reference proteome</keyword>
<evidence type="ECO:0000256" key="7">
    <source>
        <dbReference type="ARBA" id="ARBA00023204"/>
    </source>
</evidence>
<evidence type="ECO:0000256" key="1">
    <source>
        <dbReference type="ARBA" id="ARBA00022485"/>
    </source>
</evidence>
<evidence type="ECO:0000256" key="6">
    <source>
        <dbReference type="ARBA" id="ARBA00023014"/>
    </source>
</evidence>
<evidence type="ECO:0000313" key="11">
    <source>
        <dbReference type="EMBL" id="AHE98168.1"/>
    </source>
</evidence>
<dbReference type="GO" id="GO:0046872">
    <property type="term" value="F:metal ion binding"/>
    <property type="evidence" value="ECO:0007669"/>
    <property type="project" value="UniProtKB-KW"/>
</dbReference>
<dbReference type="SUPFAM" id="SSF52141">
    <property type="entry name" value="Uracil-DNA glycosylase-like"/>
    <property type="match status" value="1"/>
</dbReference>
<keyword evidence="6" id="KW-0411">Iron-sulfur</keyword>
<dbReference type="GO" id="GO:0051539">
    <property type="term" value="F:4 iron, 4 sulfur cluster binding"/>
    <property type="evidence" value="ECO:0007669"/>
    <property type="project" value="UniProtKB-KW"/>
</dbReference>
<dbReference type="Pfam" id="PF03167">
    <property type="entry name" value="UDG"/>
    <property type="match status" value="1"/>
</dbReference>
<dbReference type="PANTHER" id="PTHR33693:SF3">
    <property type="entry name" value="TYPE-5 URACIL-DNA GLYCOSYLASE"/>
    <property type="match status" value="1"/>
</dbReference>
<evidence type="ECO:0000259" key="10">
    <source>
        <dbReference type="SMART" id="SM00986"/>
    </source>
</evidence>
<gene>
    <name evidence="11" type="ORF">THITH_07695</name>
</gene>
<dbReference type="GO" id="GO:0004844">
    <property type="term" value="F:uracil DNA N-glycosylase activity"/>
    <property type="evidence" value="ECO:0007669"/>
    <property type="project" value="InterPro"/>
</dbReference>
<dbReference type="InterPro" id="IPR036895">
    <property type="entry name" value="Uracil-DNA_glycosylase-like_sf"/>
</dbReference>
<dbReference type="HOGENOM" id="CLU_083279_0_0_6"/>
<dbReference type="Proteomes" id="UP000005289">
    <property type="component" value="Chromosome"/>
</dbReference>
<dbReference type="GO" id="GO:0006284">
    <property type="term" value="P:base-excision repair"/>
    <property type="evidence" value="ECO:0007669"/>
    <property type="project" value="InterPro"/>
</dbReference>
<evidence type="ECO:0000256" key="8">
    <source>
        <dbReference type="ARBA" id="ARBA00023779"/>
    </source>
</evidence>
<dbReference type="KEGG" id="tti:THITH_07695"/>
<dbReference type="SMART" id="SM00987">
    <property type="entry name" value="UreE_C"/>
    <property type="match status" value="1"/>
</dbReference>
<feature type="domain" description="Uracil-DNA glycosylase-like" evidence="10">
    <location>
        <begin position="33"/>
        <end position="199"/>
    </location>
</feature>
<dbReference type="AlphaFoldDB" id="W0DMH3"/>
<protein>
    <recommendedName>
        <fullName evidence="9">Type-5 uracil-DNA glycosylase</fullName>
    </recommendedName>
</protein>
<dbReference type="InterPro" id="IPR044147">
    <property type="entry name" value="UdgB-like"/>
</dbReference>
<dbReference type="EMBL" id="CP007029">
    <property type="protein sequence ID" value="AHE98168.1"/>
    <property type="molecule type" value="Genomic_DNA"/>
</dbReference>
<dbReference type="Gene3D" id="3.40.470.10">
    <property type="entry name" value="Uracil-DNA glycosylase-like domain"/>
    <property type="match status" value="1"/>
</dbReference>
<sequence length="207" mass="22778">MVFDPDCRRCPRLARHLDAVRVSHPAYHAAPVPPFGPQPARLLIVGLAPGMHGANATGRPFTGDHAGILLYQTLHAFGFANQPEATWRDDGLMLHDCRVTNAVKCLPPQNRPTAAEIRSCNAFLGAEIATVAPRIILALGRIAHEAVLRALDRPLRAHPFAHGAEHDLGSGRTLFDSYHCSRYNTQTRRLTPAMFEELFGEIRARLS</sequence>